<dbReference type="EMBL" id="QROY01000020">
    <property type="protein sequence ID" value="RHL64864.1"/>
    <property type="molecule type" value="Genomic_DNA"/>
</dbReference>
<evidence type="ECO:0000313" key="9">
    <source>
        <dbReference type="Proteomes" id="UP000284794"/>
    </source>
</evidence>
<gene>
    <name evidence="6" type="ORF">DW007_15030</name>
    <name evidence="5" type="ORF">DW811_01300</name>
    <name evidence="4" type="ORF">DW858_13590</name>
    <name evidence="1" type="ORF">ERS852490_00780</name>
    <name evidence="2" type="ORF">ERS852492_00044</name>
    <name evidence="3" type="ORF">GKE48_07370</name>
</gene>
<keyword evidence="2" id="KW-0969">Cilium</keyword>
<dbReference type="Proteomes" id="UP000285844">
    <property type="component" value="Unassembled WGS sequence"/>
</dbReference>
<dbReference type="Proteomes" id="UP000095621">
    <property type="component" value="Unassembled WGS sequence"/>
</dbReference>
<organism evidence="2 8">
    <name type="scientific">Lachnospira eligens</name>
    <dbReference type="NCBI Taxonomy" id="39485"/>
    <lineage>
        <taxon>Bacteria</taxon>
        <taxon>Bacillati</taxon>
        <taxon>Bacillota</taxon>
        <taxon>Clostridia</taxon>
        <taxon>Lachnospirales</taxon>
        <taxon>Lachnospiraceae</taxon>
        <taxon>Lachnospira</taxon>
    </lineage>
</organism>
<dbReference type="Proteomes" id="UP000285201">
    <property type="component" value="Unassembled WGS sequence"/>
</dbReference>
<evidence type="ECO:0000313" key="6">
    <source>
        <dbReference type="EMBL" id="RHL64864.1"/>
    </source>
</evidence>
<evidence type="ECO:0000313" key="5">
    <source>
        <dbReference type="EMBL" id="RHD11044.1"/>
    </source>
</evidence>
<evidence type="ECO:0000313" key="4">
    <source>
        <dbReference type="EMBL" id="RHC11378.1"/>
    </source>
</evidence>
<sequence length="171" mass="19440">MKPTLRQIEEREKQKKEKRQIDTLIKYDRAKICPKCGELMRYAFGEVFKCDNCGAEELTSFGKVRKYIEDHGPSNAANISDGTGVPVSTINRYLREGRIEIPDGSDSYIKCEDCGAEIRYGRYCPACAAKHNKGQNVGIFNSEAGEVPKHKRDAYGKMHTLDVMEKTRNKR</sequence>
<evidence type="ECO:0000313" key="7">
    <source>
        <dbReference type="Proteomes" id="UP000095621"/>
    </source>
</evidence>
<evidence type="ECO:0000313" key="1">
    <source>
        <dbReference type="EMBL" id="CUQ75924.1"/>
    </source>
</evidence>
<dbReference type="RefSeq" id="WP_022097173.1">
    <property type="nucleotide sequence ID" value="NZ_CABIXW010000001.1"/>
</dbReference>
<dbReference type="EMBL" id="WKRD01000005">
    <property type="protein sequence ID" value="MSC57264.1"/>
    <property type="molecule type" value="Genomic_DNA"/>
</dbReference>
<dbReference type="Proteomes" id="UP000481964">
    <property type="component" value="Unassembled WGS sequence"/>
</dbReference>
<proteinExistence type="predicted"/>
<keyword evidence="2" id="KW-0966">Cell projection</keyword>
<evidence type="ECO:0000313" key="2">
    <source>
        <dbReference type="EMBL" id="CUQ79579.1"/>
    </source>
</evidence>
<dbReference type="EMBL" id="CZBU01000002">
    <property type="protein sequence ID" value="CUQ75924.1"/>
    <property type="molecule type" value="Genomic_DNA"/>
</dbReference>
<dbReference type="EMBL" id="QSHM01000023">
    <property type="protein sequence ID" value="RHC11378.1"/>
    <property type="molecule type" value="Genomic_DNA"/>
</dbReference>
<reference evidence="7 8" key="1">
    <citation type="submission" date="2015-09" db="EMBL/GenBank/DDBJ databases">
        <authorList>
            <consortium name="Pathogen Informatics"/>
        </authorList>
    </citation>
    <scope>NUCLEOTIDE SEQUENCE [LARGE SCALE GENOMIC DNA]</scope>
    <source>
        <strain evidence="1 7">2789STDY5834875</strain>
        <strain evidence="2 8">2789STDY5834878</strain>
    </source>
</reference>
<evidence type="ECO:0000313" key="11">
    <source>
        <dbReference type="Proteomes" id="UP000285844"/>
    </source>
</evidence>
<dbReference type="AlphaFoldDB" id="A0A174Z3T7"/>
<evidence type="ECO:0000313" key="12">
    <source>
        <dbReference type="Proteomes" id="UP000481964"/>
    </source>
</evidence>
<name>A0A174Z3T7_9FIRM</name>
<evidence type="ECO:0000313" key="3">
    <source>
        <dbReference type="EMBL" id="MSC57264.1"/>
    </source>
</evidence>
<dbReference type="EMBL" id="CZBV01000001">
    <property type="protein sequence ID" value="CUQ79579.1"/>
    <property type="molecule type" value="Genomic_DNA"/>
</dbReference>
<keyword evidence="2" id="KW-0282">Flagellum</keyword>
<evidence type="ECO:0000313" key="8">
    <source>
        <dbReference type="Proteomes" id="UP000095780"/>
    </source>
</evidence>
<accession>A0A174Z3T7</accession>
<dbReference type="OrthoDB" id="2627934at2"/>
<dbReference type="Proteomes" id="UP000284794">
    <property type="component" value="Unassembled WGS sequence"/>
</dbReference>
<evidence type="ECO:0000313" key="10">
    <source>
        <dbReference type="Proteomes" id="UP000285201"/>
    </source>
</evidence>
<protein>
    <submittedName>
        <fullName evidence="2">Flagellar operon protein</fullName>
    </submittedName>
</protein>
<dbReference type="EMBL" id="QSIS01000001">
    <property type="protein sequence ID" value="RHD11044.1"/>
    <property type="molecule type" value="Genomic_DNA"/>
</dbReference>
<reference evidence="3 12" key="3">
    <citation type="journal article" date="2019" name="Nat. Med.">
        <title>A library of human gut bacterial isolates paired with longitudinal multiomics data enables mechanistic microbiome research.</title>
        <authorList>
            <person name="Poyet M."/>
            <person name="Groussin M."/>
            <person name="Gibbons S.M."/>
            <person name="Avila-Pacheco J."/>
            <person name="Jiang X."/>
            <person name="Kearney S.M."/>
            <person name="Perrotta A.R."/>
            <person name="Berdy B."/>
            <person name="Zhao S."/>
            <person name="Lieberman T.D."/>
            <person name="Swanson P.K."/>
            <person name="Smith M."/>
            <person name="Roesemann S."/>
            <person name="Alexander J.E."/>
            <person name="Rich S.A."/>
            <person name="Livny J."/>
            <person name="Vlamakis H."/>
            <person name="Clish C."/>
            <person name="Bullock K."/>
            <person name="Deik A."/>
            <person name="Scott J."/>
            <person name="Pierce K.A."/>
            <person name="Xavier R.J."/>
            <person name="Alm E.J."/>
        </authorList>
    </citation>
    <scope>NUCLEOTIDE SEQUENCE [LARGE SCALE GENOMIC DNA]</scope>
    <source>
        <strain evidence="3 12">BIOML-A1</strain>
    </source>
</reference>
<reference evidence="9 10" key="2">
    <citation type="submission" date="2018-08" db="EMBL/GenBank/DDBJ databases">
        <title>A genome reference for cultivated species of the human gut microbiota.</title>
        <authorList>
            <person name="Zou Y."/>
            <person name="Xue W."/>
            <person name="Luo G."/>
        </authorList>
    </citation>
    <scope>NUCLEOTIDE SEQUENCE [LARGE SCALE GENOMIC DNA]</scope>
    <source>
        <strain evidence="6 10">AF36-7BH</strain>
        <strain evidence="5 9">AM32-2AC</strain>
        <strain evidence="4 11">AM37-3BH</strain>
    </source>
</reference>
<dbReference type="Proteomes" id="UP000095780">
    <property type="component" value="Unassembled WGS sequence"/>
</dbReference>